<dbReference type="Proteomes" id="UP001176941">
    <property type="component" value="Chromosome 24"/>
</dbReference>
<dbReference type="Pfam" id="PF01108">
    <property type="entry name" value="Tissue_fac"/>
    <property type="match status" value="1"/>
</dbReference>
<keyword evidence="2" id="KW-0472">Membrane</keyword>
<feature type="compositionally biased region" description="Acidic residues" evidence="1">
    <location>
        <begin position="480"/>
        <end position="502"/>
    </location>
</feature>
<dbReference type="PROSITE" id="PS50853">
    <property type="entry name" value="FN3"/>
    <property type="match status" value="1"/>
</dbReference>
<keyword evidence="2" id="KW-0812">Transmembrane</keyword>
<feature type="region of interest" description="Disordered" evidence="1">
    <location>
        <begin position="305"/>
        <end position="452"/>
    </location>
</feature>
<dbReference type="PANTHER" id="PTHR20859:SF55">
    <property type="entry name" value="INTERFERON LAMBDA RECEPTOR 1"/>
    <property type="match status" value="1"/>
</dbReference>
<protein>
    <recommendedName>
        <fullName evidence="4">Fibronectin type-III domain-containing protein</fullName>
    </recommendedName>
</protein>
<reference evidence="5" key="1">
    <citation type="submission" date="2023-04" db="EMBL/GenBank/DDBJ databases">
        <authorList>
            <consortium name="ELIXIR-Norway"/>
        </authorList>
    </citation>
    <scope>NUCLEOTIDE SEQUENCE [LARGE SCALE GENOMIC DNA]</scope>
</reference>
<dbReference type="SUPFAM" id="SSF49265">
    <property type="entry name" value="Fibronectin type III"/>
    <property type="match status" value="2"/>
</dbReference>
<dbReference type="InterPro" id="IPR003961">
    <property type="entry name" value="FN3_dom"/>
</dbReference>
<evidence type="ECO:0000259" key="4">
    <source>
        <dbReference type="PROSITE" id="PS50853"/>
    </source>
</evidence>
<gene>
    <name evidence="5" type="ORF">MRATA1EN1_LOCUS14469</name>
</gene>
<sequence>MTGARRWAPLLLCLLQSAPGRPLLAPPQNVTLLSRDFSAHLTWLPGPGNPQNVTYFVAYQSFVPPRRWRRVKRCAGTKELMCSLMCLEKQDLCNKFKGRVQAVSHGARSPWVESKSMDYFFEVEPAPPILMFNQTEEILIVNATYQLPPCVPQPDLNYEVDFWKEGAKNKTQFPATPHGQPVQIPLQPDTNGYHCLSARTIYTFGSPKYSEFSEPTCFFVEAPGSNWALLLLLPLLLPLLLAVAIGPVMWKTFMGNPWLQQTKMPQALHFSENRHYRVTFQPSGPECVHNLILCPQKELTRRVRLTSRVRAPAPVQAGPEKDSGEEKDGEENTDEEDTDPGVSFQPYVEPPPFLGQELQSPGPAEAGGPWTPLVQGEGSSAYDSSGRSWASTAGSSSSWDEAGSSGYLAKKGPGQGLRREEQQKPLPPPKFSEDSSSSGEPPKDNLSTWTTWGLSSPGLNLVPGEPPVSLRTLTFCWDNSPEDVEGEEEEEEEGWRESESEDNGAGSWGAKSLQRTEVRPLGHYLAR</sequence>
<dbReference type="Gene3D" id="2.60.40.10">
    <property type="entry name" value="Immunoglobulins"/>
    <property type="match status" value="2"/>
</dbReference>
<name>A0ABN8YY81_RANTA</name>
<feature type="compositionally biased region" description="Polar residues" evidence="1">
    <location>
        <begin position="434"/>
        <end position="452"/>
    </location>
</feature>
<keyword evidence="6" id="KW-1185">Reference proteome</keyword>
<evidence type="ECO:0000313" key="6">
    <source>
        <dbReference type="Proteomes" id="UP001176941"/>
    </source>
</evidence>
<feature type="chain" id="PRO_5046650018" description="Fibronectin type-III domain-containing protein" evidence="3">
    <location>
        <begin position="21"/>
        <end position="527"/>
    </location>
</feature>
<feature type="compositionally biased region" description="Acidic residues" evidence="1">
    <location>
        <begin position="327"/>
        <end position="339"/>
    </location>
</feature>
<feature type="compositionally biased region" description="Low complexity" evidence="1">
    <location>
        <begin position="384"/>
        <end position="406"/>
    </location>
</feature>
<feature type="signal peptide" evidence="3">
    <location>
        <begin position="1"/>
        <end position="20"/>
    </location>
</feature>
<organism evidence="5 6">
    <name type="scientific">Rangifer tarandus platyrhynchus</name>
    <name type="common">Svalbard reindeer</name>
    <dbReference type="NCBI Taxonomy" id="3082113"/>
    <lineage>
        <taxon>Eukaryota</taxon>
        <taxon>Metazoa</taxon>
        <taxon>Chordata</taxon>
        <taxon>Craniata</taxon>
        <taxon>Vertebrata</taxon>
        <taxon>Euteleostomi</taxon>
        <taxon>Mammalia</taxon>
        <taxon>Eutheria</taxon>
        <taxon>Laurasiatheria</taxon>
        <taxon>Artiodactyla</taxon>
        <taxon>Ruminantia</taxon>
        <taxon>Pecora</taxon>
        <taxon>Cervidae</taxon>
        <taxon>Odocoileinae</taxon>
        <taxon>Rangifer</taxon>
    </lineage>
</organism>
<keyword evidence="2" id="KW-1133">Transmembrane helix</keyword>
<evidence type="ECO:0000256" key="1">
    <source>
        <dbReference type="SAM" id="MobiDB-lite"/>
    </source>
</evidence>
<dbReference type="InterPro" id="IPR013783">
    <property type="entry name" value="Ig-like_fold"/>
</dbReference>
<dbReference type="InterPro" id="IPR050650">
    <property type="entry name" value="Type-II_Cytokine-TF_Rcpt"/>
</dbReference>
<evidence type="ECO:0000313" key="5">
    <source>
        <dbReference type="EMBL" id="CAI9165507.1"/>
    </source>
</evidence>
<dbReference type="InterPro" id="IPR036116">
    <property type="entry name" value="FN3_sf"/>
</dbReference>
<evidence type="ECO:0000256" key="2">
    <source>
        <dbReference type="SAM" id="Phobius"/>
    </source>
</evidence>
<dbReference type="PANTHER" id="PTHR20859">
    <property type="entry name" value="INTERFERON/INTERLEUKIN RECEPTOR"/>
    <property type="match status" value="1"/>
</dbReference>
<dbReference type="EMBL" id="OX459960">
    <property type="protein sequence ID" value="CAI9165507.1"/>
    <property type="molecule type" value="Genomic_DNA"/>
</dbReference>
<feature type="region of interest" description="Disordered" evidence="1">
    <location>
        <begin position="477"/>
        <end position="527"/>
    </location>
</feature>
<evidence type="ECO:0000256" key="3">
    <source>
        <dbReference type="SAM" id="SignalP"/>
    </source>
</evidence>
<keyword evidence="3" id="KW-0732">Signal</keyword>
<feature type="domain" description="Fibronectin type-III" evidence="4">
    <location>
        <begin position="26"/>
        <end position="126"/>
    </location>
</feature>
<feature type="transmembrane region" description="Helical" evidence="2">
    <location>
        <begin position="227"/>
        <end position="250"/>
    </location>
</feature>
<accession>A0ABN8YY81</accession>
<proteinExistence type="predicted"/>